<name>A0A285JZN1_9ACTN</name>
<sequence length="97" mass="10274">MSDRDSAPVEATTLDGNAMAGDLRELFAVDVTVAQYKCAGCGHADAVATLMLWGAAGGRVARCPHCSDVVLRVVRAPDRVFLDLQGCVRLEVPLTDD</sequence>
<reference evidence="1 2" key="1">
    <citation type="submission" date="2017-09" db="EMBL/GenBank/DDBJ databases">
        <authorList>
            <person name="Ehlers B."/>
            <person name="Leendertz F.H."/>
        </authorList>
    </citation>
    <scope>NUCLEOTIDE SEQUENCE [LARGE SCALE GENOMIC DNA]</scope>
    <source>
        <strain evidence="1 2">CGMCC 4.6857</strain>
    </source>
</reference>
<dbReference type="Proteomes" id="UP000219612">
    <property type="component" value="Unassembled WGS sequence"/>
</dbReference>
<gene>
    <name evidence="1" type="ORF">SAMN05421748_128113</name>
</gene>
<dbReference type="AlphaFoldDB" id="A0A285JZN1"/>
<evidence type="ECO:0008006" key="3">
    <source>
        <dbReference type="Google" id="ProtNLM"/>
    </source>
</evidence>
<dbReference type="Pfam" id="PF20120">
    <property type="entry name" value="DUF6510"/>
    <property type="match status" value="1"/>
</dbReference>
<evidence type="ECO:0000313" key="2">
    <source>
        <dbReference type="Proteomes" id="UP000219612"/>
    </source>
</evidence>
<keyword evidence="2" id="KW-1185">Reference proteome</keyword>
<organism evidence="1 2">
    <name type="scientific">Paractinoplanes atraurantiacus</name>
    <dbReference type="NCBI Taxonomy" id="1036182"/>
    <lineage>
        <taxon>Bacteria</taxon>
        <taxon>Bacillati</taxon>
        <taxon>Actinomycetota</taxon>
        <taxon>Actinomycetes</taxon>
        <taxon>Micromonosporales</taxon>
        <taxon>Micromonosporaceae</taxon>
        <taxon>Paractinoplanes</taxon>
    </lineage>
</organism>
<evidence type="ECO:0000313" key="1">
    <source>
        <dbReference type="EMBL" id="SNY65718.1"/>
    </source>
</evidence>
<dbReference type="EMBL" id="OBDY01000028">
    <property type="protein sequence ID" value="SNY65718.1"/>
    <property type="molecule type" value="Genomic_DNA"/>
</dbReference>
<protein>
    <recommendedName>
        <fullName evidence="3">MJ0042 family finger-like domain-containing protein</fullName>
    </recommendedName>
</protein>
<proteinExistence type="predicted"/>
<accession>A0A285JZN1</accession>
<dbReference type="InterPro" id="IPR045423">
    <property type="entry name" value="DUF6510"/>
</dbReference>
<dbReference type="RefSeq" id="WP_281260850.1">
    <property type="nucleotide sequence ID" value="NZ_OBDY01000028.1"/>
</dbReference>